<feature type="non-terminal residue" evidence="3">
    <location>
        <position position="522"/>
    </location>
</feature>
<feature type="domain" description="RapA2 cadherin-like" evidence="2">
    <location>
        <begin position="236"/>
        <end position="310"/>
    </location>
</feature>
<dbReference type="Pfam" id="PF17803">
    <property type="entry name" value="Cadherin_4"/>
    <property type="match status" value="4"/>
</dbReference>
<dbReference type="InterPro" id="IPR010221">
    <property type="entry name" value="VCBS_dom"/>
</dbReference>
<sequence>MTEASDPLNREFTVTTADGTEHTVTVTINGSDDGAVVTPSTPDADTGTVKEDTVLTTGGKLDVSDPDAGEAVFDAETVTDGNFGTFKIGTDGTWSYELNNGSAEVQALTEASEPLSREFTVTTADGTEHTVTVTINGSDDGAVVTPSTPDADAGTVKEDAVLTTGGKLDVVDPDAGEAVFDAKTVTDGNYGTFTIGTDGTWSYELNNGSAEVQALTEASEPLSREFTVTTADGTEHTVTVTINGSDDGAVVTPTTPDADTGTVKEDTTLTTGGKLDVVDPDAGEAVFDAKTVTDGNFGTFKIGTDGTWSYELNNGSAEVQALTEDSEPLSREFTVTTADGTEHTVTVTINGSDDGAVITPSVPDADTGTVKEDTTLTTGGKLDVVDPDAGEAVFDAETVTDGNFGTFTIGTDGTWSYELNNGSAEVQALTEASDPLNREFTVTTADGTEHTVTVTINGSDDGAVITPSVPDADAGTVKEDTVLTTGGKLDVVDPDAGEAVFDAETVTDGNFGTFKIGTDGTW</sequence>
<proteinExistence type="predicted"/>
<evidence type="ECO:0000259" key="2">
    <source>
        <dbReference type="Pfam" id="PF17803"/>
    </source>
</evidence>
<name>A0A3S3RDY5_9GAMM</name>
<reference evidence="3 4" key="1">
    <citation type="submission" date="2018-11" db="EMBL/GenBank/DDBJ databases">
        <title>Photobacterium sp. BEI247 sp. nov., a marine bacterium isolated from Yongle Blue Hole in the South China Sea.</title>
        <authorList>
            <person name="Wang X."/>
        </authorList>
    </citation>
    <scope>NUCLEOTIDE SEQUENCE [LARGE SCALE GENOMIC DNA]</scope>
    <source>
        <strain evidence="4">BEI247</strain>
    </source>
</reference>
<gene>
    <name evidence="3" type="ORF">EDI28_25905</name>
</gene>
<dbReference type="InterPro" id="IPR040853">
    <property type="entry name" value="RapA2_cadherin-like"/>
</dbReference>
<evidence type="ECO:0000313" key="4">
    <source>
        <dbReference type="Proteomes" id="UP000287563"/>
    </source>
</evidence>
<feature type="domain" description="RapA2 cadherin-like" evidence="2">
    <location>
        <begin position="22"/>
        <end position="96"/>
    </location>
</feature>
<dbReference type="EMBL" id="RJLM01000053">
    <property type="protein sequence ID" value="RWX52709.1"/>
    <property type="molecule type" value="Genomic_DNA"/>
</dbReference>
<dbReference type="InterPro" id="IPR013783">
    <property type="entry name" value="Ig-like_fold"/>
</dbReference>
<feature type="domain" description="RapA2 cadherin-like" evidence="2">
    <location>
        <begin position="129"/>
        <end position="203"/>
    </location>
</feature>
<keyword evidence="4" id="KW-1185">Reference proteome</keyword>
<evidence type="ECO:0000313" key="3">
    <source>
        <dbReference type="EMBL" id="RWX52709.1"/>
    </source>
</evidence>
<evidence type="ECO:0000256" key="1">
    <source>
        <dbReference type="SAM" id="MobiDB-lite"/>
    </source>
</evidence>
<dbReference type="Proteomes" id="UP000287563">
    <property type="component" value="Unassembled WGS sequence"/>
</dbReference>
<accession>A0A3S3RDY5</accession>
<organism evidence="3 4">
    <name type="scientific">Photobacterium chitinilyticum</name>
    <dbReference type="NCBI Taxonomy" id="2485123"/>
    <lineage>
        <taxon>Bacteria</taxon>
        <taxon>Pseudomonadati</taxon>
        <taxon>Pseudomonadota</taxon>
        <taxon>Gammaproteobacteria</taxon>
        <taxon>Vibrionales</taxon>
        <taxon>Vibrionaceae</taxon>
        <taxon>Photobacterium</taxon>
    </lineage>
</organism>
<feature type="region of interest" description="Disordered" evidence="1">
    <location>
        <begin position="244"/>
        <end position="263"/>
    </location>
</feature>
<dbReference type="AlphaFoldDB" id="A0A3S3RDY5"/>
<comment type="caution">
    <text evidence="3">The sequence shown here is derived from an EMBL/GenBank/DDBJ whole genome shotgun (WGS) entry which is preliminary data.</text>
</comment>
<dbReference type="Gene3D" id="2.60.40.10">
    <property type="entry name" value="Immunoglobulins"/>
    <property type="match status" value="5"/>
</dbReference>
<dbReference type="NCBIfam" id="TIGR01965">
    <property type="entry name" value="VCBS_repeat"/>
    <property type="match status" value="6"/>
</dbReference>
<protein>
    <submittedName>
        <fullName evidence="3">Adhesin</fullName>
    </submittedName>
</protein>
<feature type="domain" description="RapA2 cadherin-like" evidence="2">
    <location>
        <begin position="343"/>
        <end position="417"/>
    </location>
</feature>